<reference evidence="2" key="1">
    <citation type="journal article" date="2018" name="Nat. Microbiol.">
        <title>Leveraging single-cell genomics to expand the fungal tree of life.</title>
        <authorList>
            <person name="Ahrendt S.R."/>
            <person name="Quandt C.A."/>
            <person name="Ciobanu D."/>
            <person name="Clum A."/>
            <person name="Salamov A."/>
            <person name="Andreopoulos B."/>
            <person name="Cheng J.F."/>
            <person name="Woyke T."/>
            <person name="Pelin A."/>
            <person name="Henrissat B."/>
            <person name="Reynolds N.K."/>
            <person name="Benny G.L."/>
            <person name="Smith M.E."/>
            <person name="James T.Y."/>
            <person name="Grigoriev I.V."/>
        </authorList>
    </citation>
    <scope>NUCLEOTIDE SEQUENCE [LARGE SCALE GENOMIC DNA]</scope>
    <source>
        <strain evidence="2">CSF55</strain>
    </source>
</reference>
<gene>
    <name evidence="1" type="ORF">ROZALSC1DRAFT_29459</name>
</gene>
<protein>
    <submittedName>
        <fullName evidence="1">Uncharacterized protein</fullName>
    </submittedName>
</protein>
<accession>A0A4P9YJ75</accession>
<dbReference type="Proteomes" id="UP000281549">
    <property type="component" value="Unassembled WGS sequence"/>
</dbReference>
<proteinExistence type="predicted"/>
<dbReference type="EMBL" id="ML005341">
    <property type="protein sequence ID" value="RKP18891.1"/>
    <property type="molecule type" value="Genomic_DNA"/>
</dbReference>
<evidence type="ECO:0000313" key="2">
    <source>
        <dbReference type="Proteomes" id="UP000281549"/>
    </source>
</evidence>
<evidence type="ECO:0000313" key="1">
    <source>
        <dbReference type="EMBL" id="RKP18891.1"/>
    </source>
</evidence>
<name>A0A4P9YJ75_ROZAC</name>
<feature type="non-terminal residue" evidence="1">
    <location>
        <position position="1"/>
    </location>
</feature>
<sequence>SKVLFVLKAWIQCSWNTKRLYEERKKGNDIAGLCDYYMLSSGLLTNDKKGSLQKECTDYLETLSFVKAGKVNPSLTLVDEEGNFSYALHYAINCYEGHSIDPKIGMKKSLLRNLQQWIDGFSSFKDKVEVQFGIDHALYFMENMIMKYHVGLLSLLTNEQSIIKICSFLIYQFANSRDGYLAKVTGLPTSLFPTLLGVEVKPVNDRSDHETFIDPFQTGRKHEVFLFHSPYLIKDLCSNPLRRHKNPGSACITPHLIGRLLALACADNRVSFNAKINRSIPFEENQFWDRVKELACYAKLYGFQSAALPDSYLCKFNVPLNLPENCPTPRDSLDLKVNKDSIEFTCIEDLYFSVYYGLCADQMTLNLPYPACPMVKLEKRMLQELNPNCLAPLIKHNIENIQETAVAFQVKAKFSLVEDGKTLKGLKINEKILKLPLPTTIHRSSGFVLLNLTKLFNFIKIQPFISVKGLPSLADNETAGMEFMLVKSGIKSVNTLSPIEKALYELKENVQVLMVNNIQGHKIHAIASKSLGIFGIVIFHGLYSYPRIDTTHFDTPIIDASYSFFSVSDITLINSILFVEDFEIENLKIDQSVHRVVKKFKAQKIFKRCIIHPVYTSDISTKATTDFIKELGSLNFQ</sequence>
<dbReference type="AlphaFoldDB" id="A0A4P9YJ75"/>
<organism evidence="1 2">
    <name type="scientific">Rozella allomycis (strain CSF55)</name>
    <dbReference type="NCBI Taxonomy" id="988480"/>
    <lineage>
        <taxon>Eukaryota</taxon>
        <taxon>Fungi</taxon>
        <taxon>Fungi incertae sedis</taxon>
        <taxon>Cryptomycota</taxon>
        <taxon>Cryptomycota incertae sedis</taxon>
        <taxon>Rozella</taxon>
    </lineage>
</organism>